<gene>
    <name evidence="7" type="ORF">LUZ61_020952</name>
</gene>
<feature type="domain" description="GRF-type" evidence="6">
    <location>
        <begin position="12"/>
        <end position="54"/>
    </location>
</feature>
<evidence type="ECO:0000313" key="8">
    <source>
        <dbReference type="Proteomes" id="UP001210211"/>
    </source>
</evidence>
<keyword evidence="2 4" id="KW-0863">Zinc-finger</keyword>
<feature type="transmembrane region" description="Helical" evidence="5">
    <location>
        <begin position="87"/>
        <end position="113"/>
    </location>
</feature>
<dbReference type="InterPro" id="IPR010666">
    <property type="entry name" value="Znf_GRF"/>
</dbReference>
<protein>
    <recommendedName>
        <fullName evidence="6">GRF-type domain-containing protein</fullName>
    </recommendedName>
</protein>
<reference evidence="7 8" key="1">
    <citation type="journal article" date="2022" name="Cell">
        <title>Repeat-based holocentromeres influence genome architecture and karyotype evolution.</title>
        <authorList>
            <person name="Hofstatter P.G."/>
            <person name="Thangavel G."/>
            <person name="Lux T."/>
            <person name="Neumann P."/>
            <person name="Vondrak T."/>
            <person name="Novak P."/>
            <person name="Zhang M."/>
            <person name="Costa L."/>
            <person name="Castellani M."/>
            <person name="Scott A."/>
            <person name="Toegelov H."/>
            <person name="Fuchs J."/>
            <person name="Mata-Sucre Y."/>
            <person name="Dias Y."/>
            <person name="Vanzela A.L.L."/>
            <person name="Huettel B."/>
            <person name="Almeida C.C.S."/>
            <person name="Simkova H."/>
            <person name="Souza G."/>
            <person name="Pedrosa-Harand A."/>
            <person name="Macas J."/>
            <person name="Mayer K.F.X."/>
            <person name="Houben A."/>
            <person name="Marques A."/>
        </authorList>
    </citation>
    <scope>NUCLEOTIDE SEQUENCE [LARGE SCALE GENOMIC DNA]</scope>
    <source>
        <strain evidence="7">RhyTen1mFocal</strain>
    </source>
</reference>
<dbReference type="Proteomes" id="UP001210211">
    <property type="component" value="Unassembled WGS sequence"/>
</dbReference>
<accession>A0AAD6EPB3</accession>
<keyword evidence="5" id="KW-0472">Membrane</keyword>
<keyword evidence="5" id="KW-1133">Transmembrane helix</keyword>
<dbReference type="PROSITE" id="PS51999">
    <property type="entry name" value="ZF_GRF"/>
    <property type="match status" value="1"/>
</dbReference>
<evidence type="ECO:0000256" key="5">
    <source>
        <dbReference type="SAM" id="Phobius"/>
    </source>
</evidence>
<evidence type="ECO:0000259" key="6">
    <source>
        <dbReference type="PROSITE" id="PS51999"/>
    </source>
</evidence>
<evidence type="ECO:0000256" key="1">
    <source>
        <dbReference type="ARBA" id="ARBA00022723"/>
    </source>
</evidence>
<keyword evidence="5" id="KW-0812">Transmembrane</keyword>
<name>A0AAD6EPB3_9POAL</name>
<keyword evidence="1" id="KW-0479">Metal-binding</keyword>
<evidence type="ECO:0000256" key="4">
    <source>
        <dbReference type="PROSITE-ProRule" id="PRU01343"/>
    </source>
</evidence>
<dbReference type="PANTHER" id="PTHR33248">
    <property type="entry name" value="ZINC ION-BINDING PROTEIN"/>
    <property type="match status" value="1"/>
</dbReference>
<evidence type="ECO:0000256" key="2">
    <source>
        <dbReference type="ARBA" id="ARBA00022771"/>
    </source>
</evidence>
<keyword evidence="3" id="KW-0862">Zinc</keyword>
<comment type="caution">
    <text evidence="7">The sequence shown here is derived from an EMBL/GenBank/DDBJ whole genome shotgun (WGS) entry which is preliminary data.</text>
</comment>
<keyword evidence="8" id="KW-1185">Reference proteome</keyword>
<organism evidence="7 8">
    <name type="scientific">Rhynchospora tenuis</name>
    <dbReference type="NCBI Taxonomy" id="198213"/>
    <lineage>
        <taxon>Eukaryota</taxon>
        <taxon>Viridiplantae</taxon>
        <taxon>Streptophyta</taxon>
        <taxon>Embryophyta</taxon>
        <taxon>Tracheophyta</taxon>
        <taxon>Spermatophyta</taxon>
        <taxon>Magnoliopsida</taxon>
        <taxon>Liliopsida</taxon>
        <taxon>Poales</taxon>
        <taxon>Cyperaceae</taxon>
        <taxon>Cyperoideae</taxon>
        <taxon>Rhynchosporeae</taxon>
        <taxon>Rhynchospora</taxon>
    </lineage>
</organism>
<dbReference type="EMBL" id="JAMRDG010000002">
    <property type="protein sequence ID" value="KAJ3691788.1"/>
    <property type="molecule type" value="Genomic_DNA"/>
</dbReference>
<sequence>MEGSNSKELVRCYCGEVAELTTAWKPSNPGRRFYGCRFYGISSACKFFRWYDERAPERSKEVINGLLRHLNDYEKEKHPKQQKGNCLIFILVILLVLLVIALFFAFTVSVACLDGRKLMLH</sequence>
<proteinExistence type="predicted"/>
<dbReference type="AlphaFoldDB" id="A0AAD6EPB3"/>
<dbReference type="Pfam" id="PF06839">
    <property type="entry name" value="Zn_ribbon_GRF"/>
    <property type="match status" value="1"/>
</dbReference>
<dbReference type="GO" id="GO:0008270">
    <property type="term" value="F:zinc ion binding"/>
    <property type="evidence" value="ECO:0007669"/>
    <property type="project" value="UniProtKB-KW"/>
</dbReference>
<evidence type="ECO:0000256" key="3">
    <source>
        <dbReference type="ARBA" id="ARBA00022833"/>
    </source>
</evidence>
<evidence type="ECO:0000313" key="7">
    <source>
        <dbReference type="EMBL" id="KAJ3691788.1"/>
    </source>
</evidence>